<evidence type="ECO:0000256" key="2">
    <source>
        <dbReference type="PROSITE-ProRule" id="PRU00335"/>
    </source>
</evidence>
<proteinExistence type="predicted"/>
<comment type="caution">
    <text evidence="5">The sequence shown here is derived from an EMBL/GenBank/DDBJ whole genome shotgun (WGS) entry which is preliminary data.</text>
</comment>
<evidence type="ECO:0000256" key="1">
    <source>
        <dbReference type="ARBA" id="ARBA00023125"/>
    </source>
</evidence>
<dbReference type="Pfam" id="PF00440">
    <property type="entry name" value="TetR_N"/>
    <property type="match status" value="1"/>
</dbReference>
<dbReference type="InterPro" id="IPR009057">
    <property type="entry name" value="Homeodomain-like_sf"/>
</dbReference>
<dbReference type="PANTHER" id="PTHR30055">
    <property type="entry name" value="HTH-TYPE TRANSCRIPTIONAL REGULATOR RUTR"/>
    <property type="match status" value="1"/>
</dbReference>
<dbReference type="Gene3D" id="1.10.357.10">
    <property type="entry name" value="Tetracycline Repressor, domain 2"/>
    <property type="match status" value="1"/>
</dbReference>
<feature type="DNA-binding region" description="H-T-H motif" evidence="2">
    <location>
        <begin position="83"/>
        <end position="102"/>
    </location>
</feature>
<gene>
    <name evidence="5" type="ORF">ACFQ5X_13135</name>
</gene>
<keyword evidence="6" id="KW-1185">Reference proteome</keyword>
<dbReference type="SUPFAM" id="SSF46689">
    <property type="entry name" value="Homeodomain-like"/>
    <property type="match status" value="1"/>
</dbReference>
<dbReference type="PRINTS" id="PR00455">
    <property type="entry name" value="HTHTETR"/>
</dbReference>
<evidence type="ECO:0000313" key="5">
    <source>
        <dbReference type="EMBL" id="MFD1306783.1"/>
    </source>
</evidence>
<dbReference type="InterPro" id="IPR050109">
    <property type="entry name" value="HTH-type_TetR-like_transc_reg"/>
</dbReference>
<feature type="domain" description="HTH tetR-type" evidence="4">
    <location>
        <begin position="60"/>
        <end position="120"/>
    </location>
</feature>
<feature type="compositionally biased region" description="Basic and acidic residues" evidence="3">
    <location>
        <begin position="27"/>
        <end position="36"/>
    </location>
</feature>
<dbReference type="PROSITE" id="PS50977">
    <property type="entry name" value="HTH_TETR_2"/>
    <property type="match status" value="1"/>
</dbReference>
<name>A0ABW3XCP3_9ACTN</name>
<dbReference type="Proteomes" id="UP001597058">
    <property type="component" value="Unassembled WGS sequence"/>
</dbReference>
<protein>
    <submittedName>
        <fullName evidence="5">TetR/AcrR family transcriptional regulator</fullName>
    </submittedName>
</protein>
<keyword evidence="1 2" id="KW-0238">DNA-binding</keyword>
<reference evidence="6" key="1">
    <citation type="journal article" date="2019" name="Int. J. Syst. Evol. Microbiol.">
        <title>The Global Catalogue of Microorganisms (GCM) 10K type strain sequencing project: providing services to taxonomists for standard genome sequencing and annotation.</title>
        <authorList>
            <consortium name="The Broad Institute Genomics Platform"/>
            <consortium name="The Broad Institute Genome Sequencing Center for Infectious Disease"/>
            <person name="Wu L."/>
            <person name="Ma J."/>
        </authorList>
    </citation>
    <scope>NUCLEOTIDE SEQUENCE [LARGE SCALE GENOMIC DNA]</scope>
    <source>
        <strain evidence="6">CGMCC 4.7020</strain>
    </source>
</reference>
<accession>A0ABW3XCP3</accession>
<dbReference type="RefSeq" id="WP_329526717.1">
    <property type="nucleotide sequence ID" value="NZ_JBHSKH010000080.1"/>
</dbReference>
<dbReference type="EMBL" id="JBHTMM010000013">
    <property type="protein sequence ID" value="MFD1306783.1"/>
    <property type="molecule type" value="Genomic_DNA"/>
</dbReference>
<dbReference type="PANTHER" id="PTHR30055:SF226">
    <property type="entry name" value="HTH-TYPE TRANSCRIPTIONAL REGULATOR PKSA"/>
    <property type="match status" value="1"/>
</dbReference>
<feature type="compositionally biased region" description="Low complexity" evidence="3">
    <location>
        <begin position="16"/>
        <end position="25"/>
    </location>
</feature>
<sequence>MGGVNTAEASDDATDTTDPADPQPTERTGDAGDAHRTGHAAAQGSRGSRPPHVPKQDRSRATRQRLLAAAVACLAEHGWAGSTVAVVAERAGVSRGAAQHHFPTREDLFTAAVEYVAEERSTALRALFPEGAADRRAVVTALVDLFTGPLFRAALHLWVAASNEDQLRLRVTELEARVGRETHRIAVDLLAADESRTGVRETVQGFLDMSRGLGLANLLTDDAARRERVVTQWGEILNGVLD</sequence>
<dbReference type="InterPro" id="IPR001647">
    <property type="entry name" value="HTH_TetR"/>
</dbReference>
<evidence type="ECO:0000313" key="6">
    <source>
        <dbReference type="Proteomes" id="UP001597058"/>
    </source>
</evidence>
<feature type="region of interest" description="Disordered" evidence="3">
    <location>
        <begin position="1"/>
        <end position="62"/>
    </location>
</feature>
<evidence type="ECO:0000256" key="3">
    <source>
        <dbReference type="SAM" id="MobiDB-lite"/>
    </source>
</evidence>
<organism evidence="5 6">
    <name type="scientific">Streptomyces kaempferi</name>
    <dbReference type="NCBI Taxonomy" id="333725"/>
    <lineage>
        <taxon>Bacteria</taxon>
        <taxon>Bacillati</taxon>
        <taxon>Actinomycetota</taxon>
        <taxon>Actinomycetes</taxon>
        <taxon>Kitasatosporales</taxon>
        <taxon>Streptomycetaceae</taxon>
        <taxon>Streptomyces</taxon>
    </lineage>
</organism>
<evidence type="ECO:0000259" key="4">
    <source>
        <dbReference type="PROSITE" id="PS50977"/>
    </source>
</evidence>